<dbReference type="InterPro" id="IPR001412">
    <property type="entry name" value="aa-tRNA-synth_I_CS"/>
</dbReference>
<evidence type="ECO:0000313" key="19">
    <source>
        <dbReference type="Proteomes" id="UP000243217"/>
    </source>
</evidence>
<evidence type="ECO:0000256" key="8">
    <source>
        <dbReference type="ARBA" id="ARBA00022884"/>
    </source>
</evidence>
<evidence type="ECO:0000256" key="10">
    <source>
        <dbReference type="ARBA" id="ARBA00022980"/>
    </source>
</evidence>
<dbReference type="Gene3D" id="3.40.50.790">
    <property type="match status" value="1"/>
</dbReference>
<reference evidence="18 19" key="1">
    <citation type="journal article" date="2014" name="Genome Biol. Evol.">
        <title>The secreted proteins of Achlya hypogyna and Thraustotheca clavata identify the ancestral oomycete secretome and reveal gene acquisitions by horizontal gene transfer.</title>
        <authorList>
            <person name="Misner I."/>
            <person name="Blouin N."/>
            <person name="Leonard G."/>
            <person name="Richards T.A."/>
            <person name="Lane C.E."/>
        </authorList>
    </citation>
    <scope>NUCLEOTIDE SEQUENCE [LARGE SCALE GENOMIC DNA]</scope>
    <source>
        <strain evidence="18 19">ATCC 34112</strain>
    </source>
</reference>
<dbReference type="Gene3D" id="3.30.1360.70">
    <property type="entry name" value="Arginyl tRNA synthetase N-terminal domain"/>
    <property type="match status" value="1"/>
</dbReference>
<dbReference type="InterPro" id="IPR009080">
    <property type="entry name" value="tRNAsynth_Ia_anticodon-bd"/>
</dbReference>
<dbReference type="Pfam" id="PF00687">
    <property type="entry name" value="Ribosomal_L1"/>
    <property type="match status" value="1"/>
</dbReference>
<dbReference type="AlphaFoldDB" id="A0A1V9YH79"/>
<evidence type="ECO:0000256" key="12">
    <source>
        <dbReference type="ARBA" id="ARBA00023274"/>
    </source>
</evidence>
<keyword evidence="5" id="KW-0699">rRNA-binding</keyword>
<dbReference type="PRINTS" id="PR01038">
    <property type="entry name" value="TRNASYNTHARG"/>
</dbReference>
<sequence>MALILIRSRQVLAARGVRSIALTTQFPETAFGLKPREEKKPLLALPEALTLCKDNAVRKFDETVDIVVELGVDPRKPNQSVRGVVTLPNGTGKTIRVAVFAKGEKAEEAKAAGATLVGAEDLVADVQAGKLEFDRCIATPDMMALVGRVARVLGPRGLMPNPKLGTVTQDITAAIQAAKGGQVEFRAEKKGIVHAGVGKVSFSDDALIENIRAFMVAIGDAKPEGAKGKYIKAMHLSSTMGPGIRFIDMLRVYQRRSYSISVQSLLQDTLLASGNAQFTLQNTLFRRSHQPNIDYQSSVVLSLGLPKNERVPTAQAIAGQLLEKNNGMLENAIATAPGFINVSLKSEWIAKHVLTTATTGVTPRQAQNKQKILVDFGSPNMGKELHVGHLRSSVLGDTICNLLEFQGHSVSRVSHVGDLGSAIATLLVQAMDDTDNTSLSLPSSEFLLNASASASDLGKWYERGKQRLTSDPAFKTKVDEVVLDLQQEESQWKPQWEKTCEISRRAFDILYKRLNVNVNERGEATYLKLIPAVLESLISAKLAVESQGALCIFIDGPEKSPMLIRKQDGGFLYATTDLATLYSRIYGEPSIDPIVYDRVIYVTDLSQSLHFRHLFEAAKLAGWLNDRNVQLDHVGFGLVLGEDGTKLSSRKGGSTSLEALLNKAGLESSQRSVVQDADHSYIGDAAVRYYDLAQHRERNYKFSYNSVLNLKGNTAVYLMYATARLEGIRRKAGLQDKWDTLLNEPNSLSYLLEASETWTASERALALVLSQFEDALIESSASWHPHLLCDYLFRVTTNFHAFYEACRVQNNPSRLVLCAATDAVLRRGLALVGISAIDRM</sequence>
<evidence type="ECO:0000256" key="3">
    <source>
        <dbReference type="ARBA" id="ARBA00012837"/>
    </source>
</evidence>
<feature type="domain" description="DALR anticodon binding" evidence="17">
    <location>
        <begin position="718"/>
        <end position="840"/>
    </location>
</feature>
<dbReference type="FunFam" id="3.40.50.790:FF:000001">
    <property type="entry name" value="50S ribosomal protein L1"/>
    <property type="match status" value="1"/>
</dbReference>
<dbReference type="GO" id="GO:0015934">
    <property type="term" value="C:large ribosomal subunit"/>
    <property type="evidence" value="ECO:0007669"/>
    <property type="project" value="InterPro"/>
</dbReference>
<keyword evidence="6 16" id="KW-0547">Nucleotide-binding</keyword>
<dbReference type="CDD" id="cd00403">
    <property type="entry name" value="Ribosomal_L1"/>
    <property type="match status" value="1"/>
</dbReference>
<keyword evidence="4 16" id="KW-0436">Ligase</keyword>
<keyword evidence="9 16" id="KW-0648">Protein biosynthesis</keyword>
<name>A0A1V9YH79_9STRA</name>
<evidence type="ECO:0000256" key="2">
    <source>
        <dbReference type="ARBA" id="ARBA00010531"/>
    </source>
</evidence>
<evidence type="ECO:0000256" key="13">
    <source>
        <dbReference type="ARBA" id="ARBA00033033"/>
    </source>
</evidence>
<dbReference type="EC" id="6.1.1.19" evidence="3"/>
<comment type="similarity">
    <text evidence="2">Belongs to the universal ribosomal protein uL1 family.</text>
</comment>
<dbReference type="InterPro" id="IPR036695">
    <property type="entry name" value="Arg-tRNA-synth_N_sf"/>
</dbReference>
<dbReference type="PROSITE" id="PS00178">
    <property type="entry name" value="AA_TRNA_LIGASE_I"/>
    <property type="match status" value="1"/>
</dbReference>
<dbReference type="PANTHER" id="PTHR11956:SF5">
    <property type="entry name" value="ARGININE--TRNA LIGASE, CYTOPLASMIC"/>
    <property type="match status" value="1"/>
</dbReference>
<dbReference type="SUPFAM" id="SSF56808">
    <property type="entry name" value="Ribosomal protein L1"/>
    <property type="match status" value="1"/>
</dbReference>
<dbReference type="GO" id="GO:0005737">
    <property type="term" value="C:cytoplasm"/>
    <property type="evidence" value="ECO:0007669"/>
    <property type="project" value="InterPro"/>
</dbReference>
<evidence type="ECO:0000256" key="16">
    <source>
        <dbReference type="RuleBase" id="RU363038"/>
    </source>
</evidence>
<organism evidence="18 19">
    <name type="scientific">Thraustotheca clavata</name>
    <dbReference type="NCBI Taxonomy" id="74557"/>
    <lineage>
        <taxon>Eukaryota</taxon>
        <taxon>Sar</taxon>
        <taxon>Stramenopiles</taxon>
        <taxon>Oomycota</taxon>
        <taxon>Saprolegniomycetes</taxon>
        <taxon>Saprolegniales</taxon>
        <taxon>Achlyaceae</taxon>
        <taxon>Thraustotheca</taxon>
    </lineage>
</organism>
<dbReference type="OrthoDB" id="68056at2759"/>
<comment type="catalytic activity">
    <reaction evidence="15">
        <text>tRNA(Arg) + L-arginine + ATP = L-arginyl-tRNA(Arg) + AMP + diphosphate</text>
        <dbReference type="Rhea" id="RHEA:20301"/>
        <dbReference type="Rhea" id="RHEA-COMP:9658"/>
        <dbReference type="Rhea" id="RHEA-COMP:9673"/>
        <dbReference type="ChEBI" id="CHEBI:30616"/>
        <dbReference type="ChEBI" id="CHEBI:32682"/>
        <dbReference type="ChEBI" id="CHEBI:33019"/>
        <dbReference type="ChEBI" id="CHEBI:78442"/>
        <dbReference type="ChEBI" id="CHEBI:78513"/>
        <dbReference type="ChEBI" id="CHEBI:456215"/>
        <dbReference type="EC" id="6.1.1.19"/>
    </reaction>
</comment>
<dbReference type="NCBIfam" id="TIGR01169">
    <property type="entry name" value="rplA_bact"/>
    <property type="match status" value="1"/>
</dbReference>
<dbReference type="PANTHER" id="PTHR11956">
    <property type="entry name" value="ARGINYL-TRNA SYNTHETASE"/>
    <property type="match status" value="1"/>
</dbReference>
<dbReference type="SUPFAM" id="SSF52374">
    <property type="entry name" value="Nucleotidylyl transferase"/>
    <property type="match status" value="1"/>
</dbReference>
<evidence type="ECO:0000256" key="7">
    <source>
        <dbReference type="ARBA" id="ARBA00022840"/>
    </source>
</evidence>
<keyword evidence="12" id="KW-0687">Ribonucleoprotein</keyword>
<keyword evidence="8" id="KW-0694">RNA-binding</keyword>
<dbReference type="SMART" id="SM00836">
    <property type="entry name" value="DALR_1"/>
    <property type="match status" value="1"/>
</dbReference>
<evidence type="ECO:0000256" key="14">
    <source>
        <dbReference type="ARBA" id="ARBA00035205"/>
    </source>
</evidence>
<comment type="caution">
    <text evidence="18">The sequence shown here is derived from an EMBL/GenBank/DDBJ whole genome shotgun (WGS) entry which is preliminary data.</text>
</comment>
<keyword evidence="19" id="KW-1185">Reference proteome</keyword>
<dbReference type="Gene3D" id="3.30.190.20">
    <property type="match status" value="1"/>
</dbReference>
<evidence type="ECO:0000313" key="18">
    <source>
        <dbReference type="EMBL" id="OQR85056.1"/>
    </source>
</evidence>
<dbReference type="InterPro" id="IPR001278">
    <property type="entry name" value="Arg-tRNA-ligase"/>
</dbReference>
<dbReference type="InterPro" id="IPR023673">
    <property type="entry name" value="Ribosomal_uL1_CS"/>
</dbReference>
<dbReference type="EMBL" id="JNBS01003912">
    <property type="protein sequence ID" value="OQR85056.1"/>
    <property type="molecule type" value="Genomic_DNA"/>
</dbReference>
<dbReference type="GO" id="GO:0005524">
    <property type="term" value="F:ATP binding"/>
    <property type="evidence" value="ECO:0007669"/>
    <property type="project" value="UniProtKB-KW"/>
</dbReference>
<evidence type="ECO:0000256" key="15">
    <source>
        <dbReference type="ARBA" id="ARBA00049339"/>
    </source>
</evidence>
<dbReference type="Pfam" id="PF00750">
    <property type="entry name" value="tRNA-synt_1d"/>
    <property type="match status" value="1"/>
</dbReference>
<dbReference type="SUPFAM" id="SSF47323">
    <property type="entry name" value="Anticodon-binding domain of a subclass of class I aminoacyl-tRNA synthetases"/>
    <property type="match status" value="1"/>
</dbReference>
<dbReference type="Gene3D" id="1.10.730.10">
    <property type="entry name" value="Isoleucyl-tRNA Synthetase, Domain 1"/>
    <property type="match status" value="1"/>
</dbReference>
<dbReference type="GO" id="GO:0004814">
    <property type="term" value="F:arginine-tRNA ligase activity"/>
    <property type="evidence" value="ECO:0007669"/>
    <property type="project" value="UniProtKB-EC"/>
</dbReference>
<evidence type="ECO:0000259" key="17">
    <source>
        <dbReference type="SMART" id="SM00836"/>
    </source>
</evidence>
<gene>
    <name evidence="18" type="ORF">THRCLA_10791</name>
</gene>
<dbReference type="HAMAP" id="MF_01318_B">
    <property type="entry name" value="Ribosomal_uL1_B"/>
    <property type="match status" value="1"/>
</dbReference>
<evidence type="ECO:0000256" key="11">
    <source>
        <dbReference type="ARBA" id="ARBA00023146"/>
    </source>
</evidence>
<evidence type="ECO:0000256" key="9">
    <source>
        <dbReference type="ARBA" id="ARBA00022917"/>
    </source>
</evidence>
<evidence type="ECO:0000256" key="4">
    <source>
        <dbReference type="ARBA" id="ARBA00022598"/>
    </source>
</evidence>
<dbReference type="InterPro" id="IPR035684">
    <property type="entry name" value="ArgRS_core"/>
</dbReference>
<dbReference type="NCBIfam" id="TIGR00456">
    <property type="entry name" value="argS"/>
    <property type="match status" value="1"/>
</dbReference>
<dbReference type="InterPro" id="IPR008909">
    <property type="entry name" value="DALR_anticod-bd"/>
</dbReference>
<evidence type="ECO:0000256" key="1">
    <source>
        <dbReference type="ARBA" id="ARBA00005594"/>
    </source>
</evidence>
<dbReference type="InterPro" id="IPR028364">
    <property type="entry name" value="Ribosomal_uL1/biogenesis"/>
</dbReference>
<dbReference type="PROSITE" id="PS01199">
    <property type="entry name" value="RIBOSOMAL_L1"/>
    <property type="match status" value="1"/>
</dbReference>
<evidence type="ECO:0000256" key="5">
    <source>
        <dbReference type="ARBA" id="ARBA00022730"/>
    </source>
</evidence>
<dbReference type="Pfam" id="PF05746">
    <property type="entry name" value="DALR_1"/>
    <property type="match status" value="1"/>
</dbReference>
<keyword evidence="7 16" id="KW-0067">ATP-binding</keyword>
<dbReference type="STRING" id="74557.A0A1V9YH79"/>
<dbReference type="InterPro" id="IPR023674">
    <property type="entry name" value="Ribosomal_uL1-like"/>
</dbReference>
<accession>A0A1V9YH79</accession>
<dbReference type="Gene3D" id="3.40.50.620">
    <property type="entry name" value="HUPs"/>
    <property type="match status" value="1"/>
</dbReference>
<dbReference type="GO" id="GO:0003735">
    <property type="term" value="F:structural constituent of ribosome"/>
    <property type="evidence" value="ECO:0007669"/>
    <property type="project" value="InterPro"/>
</dbReference>
<dbReference type="GO" id="GO:0019843">
    <property type="term" value="F:rRNA binding"/>
    <property type="evidence" value="ECO:0007669"/>
    <property type="project" value="UniProtKB-KW"/>
</dbReference>
<dbReference type="InterPro" id="IPR005878">
    <property type="entry name" value="Ribosom_uL1_bac-type"/>
</dbReference>
<keyword evidence="10" id="KW-0689">Ribosomal protein</keyword>
<evidence type="ECO:0000256" key="6">
    <source>
        <dbReference type="ARBA" id="ARBA00022741"/>
    </source>
</evidence>
<keyword evidence="11 16" id="KW-0030">Aminoacyl-tRNA synthetase</keyword>
<protein>
    <recommendedName>
        <fullName evidence="14">Large ribosomal subunit protein uL1c</fullName>
        <ecNumber evidence="3">6.1.1.19</ecNumber>
    </recommendedName>
    <alternativeName>
        <fullName evidence="13">Arginyl-tRNA synthetase</fullName>
    </alternativeName>
</protein>
<comment type="similarity">
    <text evidence="1 16">Belongs to the class-I aminoacyl-tRNA synthetase family.</text>
</comment>
<dbReference type="GO" id="GO:0006420">
    <property type="term" value="P:arginyl-tRNA aminoacylation"/>
    <property type="evidence" value="ECO:0007669"/>
    <property type="project" value="InterPro"/>
</dbReference>
<dbReference type="InterPro" id="IPR016095">
    <property type="entry name" value="Ribosomal_uL1_3-a/b-sand"/>
</dbReference>
<dbReference type="InterPro" id="IPR014729">
    <property type="entry name" value="Rossmann-like_a/b/a_fold"/>
</dbReference>
<proteinExistence type="inferred from homology"/>
<dbReference type="Proteomes" id="UP000243217">
    <property type="component" value="Unassembled WGS sequence"/>
</dbReference>